<sequence>MKANSIFVLTMKTCAPTDLSASQSLGKRLSDVQQFLPLAAKHADEDCEYVHQLRVATREAIAGLDLYEDRLPSQLVKWLRRELKRIRSAAGEARDLDVMLAYYENCKTSRLKKLKRCLKKQRAQAQGPLKKIQKRLSSDRRLSNRIVACVVALDLASADEVSAMVESHVAEAARSLAAVIQARKIDHDSLHMLRKRAKHLRYCIELQQESIPNDSLRKLYSATCSIQKSIGLIHDRVVVSQYLLKLRRKVCSKRFESCLKKLRRKEKCLAKRERKKFLRWFNGDRQESICMLTESLDAPKGIPANTTF</sequence>
<dbReference type="InterPro" id="IPR007899">
    <property type="entry name" value="CHAD_dom"/>
</dbReference>
<evidence type="ECO:0000313" key="3">
    <source>
        <dbReference type="Proteomes" id="UP000316598"/>
    </source>
</evidence>
<evidence type="ECO:0000259" key="1">
    <source>
        <dbReference type="PROSITE" id="PS51708"/>
    </source>
</evidence>
<dbReference type="PANTHER" id="PTHR39339:SF1">
    <property type="entry name" value="CHAD DOMAIN-CONTAINING PROTEIN"/>
    <property type="match status" value="1"/>
</dbReference>
<dbReference type="PROSITE" id="PS51708">
    <property type="entry name" value="CHAD"/>
    <property type="match status" value="1"/>
</dbReference>
<protein>
    <submittedName>
        <fullName evidence="2">CHAD domain protein</fullName>
    </submittedName>
</protein>
<dbReference type="OrthoDB" id="250924at2"/>
<gene>
    <name evidence="2" type="ORF">Pla22_48020</name>
</gene>
<accession>A0A5C5WHP2</accession>
<dbReference type="Proteomes" id="UP000316598">
    <property type="component" value="Unassembled WGS sequence"/>
</dbReference>
<comment type="caution">
    <text evidence="2">The sequence shown here is derived from an EMBL/GenBank/DDBJ whole genome shotgun (WGS) entry which is preliminary data.</text>
</comment>
<reference evidence="2 3" key="1">
    <citation type="submission" date="2019-02" db="EMBL/GenBank/DDBJ databases">
        <title>Deep-cultivation of Planctomycetes and their phenomic and genomic characterization uncovers novel biology.</title>
        <authorList>
            <person name="Wiegand S."/>
            <person name="Jogler M."/>
            <person name="Boedeker C."/>
            <person name="Pinto D."/>
            <person name="Vollmers J."/>
            <person name="Rivas-Marin E."/>
            <person name="Kohn T."/>
            <person name="Peeters S.H."/>
            <person name="Heuer A."/>
            <person name="Rast P."/>
            <person name="Oberbeckmann S."/>
            <person name="Bunk B."/>
            <person name="Jeske O."/>
            <person name="Meyerdierks A."/>
            <person name="Storesund J.E."/>
            <person name="Kallscheuer N."/>
            <person name="Luecker S."/>
            <person name="Lage O.M."/>
            <person name="Pohl T."/>
            <person name="Merkel B.J."/>
            <person name="Hornburger P."/>
            <person name="Mueller R.-W."/>
            <person name="Bruemmer F."/>
            <person name="Labrenz M."/>
            <person name="Spormann A.M."/>
            <person name="Op Den Camp H."/>
            <person name="Overmann J."/>
            <person name="Amann R."/>
            <person name="Jetten M.S.M."/>
            <person name="Mascher T."/>
            <person name="Medema M.H."/>
            <person name="Devos D.P."/>
            <person name="Kaster A.-K."/>
            <person name="Ovreas L."/>
            <person name="Rohde M."/>
            <person name="Galperin M.Y."/>
            <person name="Jogler C."/>
        </authorList>
    </citation>
    <scope>NUCLEOTIDE SEQUENCE [LARGE SCALE GENOMIC DNA]</scope>
    <source>
        <strain evidence="2 3">Pla22</strain>
    </source>
</reference>
<evidence type="ECO:0000313" key="2">
    <source>
        <dbReference type="EMBL" id="TWT49605.1"/>
    </source>
</evidence>
<dbReference type="SMART" id="SM00880">
    <property type="entry name" value="CHAD"/>
    <property type="match status" value="1"/>
</dbReference>
<feature type="domain" description="CHAD" evidence="1">
    <location>
        <begin position="14"/>
        <end position="286"/>
    </location>
</feature>
<dbReference type="Gene3D" id="1.40.20.10">
    <property type="entry name" value="CHAD domain"/>
    <property type="match status" value="1"/>
</dbReference>
<dbReference type="EMBL" id="SJPI01000003">
    <property type="protein sequence ID" value="TWT49605.1"/>
    <property type="molecule type" value="Genomic_DNA"/>
</dbReference>
<dbReference type="Pfam" id="PF05235">
    <property type="entry name" value="CHAD"/>
    <property type="match status" value="1"/>
</dbReference>
<dbReference type="PANTHER" id="PTHR39339">
    <property type="entry name" value="SLR1444 PROTEIN"/>
    <property type="match status" value="1"/>
</dbReference>
<dbReference type="AlphaFoldDB" id="A0A5C5WHP2"/>
<dbReference type="InterPro" id="IPR038186">
    <property type="entry name" value="CHAD_dom_sf"/>
</dbReference>
<proteinExistence type="predicted"/>
<organism evidence="2 3">
    <name type="scientific">Rubripirellula amarantea</name>
    <dbReference type="NCBI Taxonomy" id="2527999"/>
    <lineage>
        <taxon>Bacteria</taxon>
        <taxon>Pseudomonadati</taxon>
        <taxon>Planctomycetota</taxon>
        <taxon>Planctomycetia</taxon>
        <taxon>Pirellulales</taxon>
        <taxon>Pirellulaceae</taxon>
        <taxon>Rubripirellula</taxon>
    </lineage>
</organism>
<name>A0A5C5WHP2_9BACT</name>
<keyword evidence="3" id="KW-1185">Reference proteome</keyword>